<evidence type="ECO:0000313" key="3">
    <source>
        <dbReference type="EMBL" id="EON68007.1"/>
    </source>
</evidence>
<dbReference type="HOGENOM" id="CLU_571088_0_0_1"/>
<dbReference type="CDD" id="cd00303">
    <property type="entry name" value="retropepsin_like"/>
    <property type="match status" value="2"/>
</dbReference>
<dbReference type="STRING" id="1168221.R7Z1H8"/>
<protein>
    <submittedName>
        <fullName evidence="3">Uncharacterized protein</fullName>
    </submittedName>
</protein>
<evidence type="ECO:0000313" key="4">
    <source>
        <dbReference type="Proteomes" id="UP000016924"/>
    </source>
</evidence>
<dbReference type="eggNOG" id="ENOG502SS9D">
    <property type="taxonomic scope" value="Eukaryota"/>
</dbReference>
<feature type="region of interest" description="Disordered" evidence="2">
    <location>
        <begin position="450"/>
        <end position="478"/>
    </location>
</feature>
<dbReference type="EMBL" id="JH767592">
    <property type="protein sequence ID" value="EON68007.1"/>
    <property type="molecule type" value="Genomic_DNA"/>
</dbReference>
<evidence type="ECO:0000256" key="2">
    <source>
        <dbReference type="SAM" id="MobiDB-lite"/>
    </source>
</evidence>
<sequence>MEENSACDRPACENASEAEKEAAEIALDIQEDERRNLFRNEASEAVLGSKSPDVGNPYQWDLRYIEKLGRHLGRHRLSVQQPELAALRLFFPLAVASQHPYTSTTSRKNNNGGNLEEPRYEWEILGELNGVPVSAFPDCGSDLDILSANFVAEHGLLINKATRHSIKLPNGKIIRSIGTVSSPFAFKDEKTTYDRDFHVLPRSIHDIVLGRSFLKATQTLTKFMHRLKKKVVACSGLWKRLRLTGSPRQRVGGYLHGQWIGACPDTGSDVMVMSRSYAKQREFHVERHTTCLEFLDGSFAYTDGVVRGVTWSWDGEDQSFECDFHVLDNLPCPVVLSSDFLFTQNAFSAYEESFYDELEPEDLELFPNGWAELCFIREARKEHRSPLQVLRGVFQNRRPQVQPLQGNRAEEWEDELHRQSEEEDRIVQLPAPERVAAWAEERRGRDQWLRDHPPLAYTGGHAVNPAVQQQIQGNNPRP</sequence>
<organism evidence="3 4">
    <name type="scientific">Coniosporium apollinis (strain CBS 100218)</name>
    <name type="common">Rock-inhabiting black yeast</name>
    <dbReference type="NCBI Taxonomy" id="1168221"/>
    <lineage>
        <taxon>Eukaryota</taxon>
        <taxon>Fungi</taxon>
        <taxon>Dikarya</taxon>
        <taxon>Ascomycota</taxon>
        <taxon>Pezizomycotina</taxon>
        <taxon>Dothideomycetes</taxon>
        <taxon>Dothideomycetes incertae sedis</taxon>
        <taxon>Coniosporium</taxon>
    </lineage>
</organism>
<name>R7Z1H8_CONA1</name>
<dbReference type="GeneID" id="19904465"/>
<evidence type="ECO:0000256" key="1">
    <source>
        <dbReference type="SAM" id="Coils"/>
    </source>
</evidence>
<keyword evidence="4" id="KW-1185">Reference proteome</keyword>
<dbReference type="Gene3D" id="2.40.70.10">
    <property type="entry name" value="Acid Proteases"/>
    <property type="match status" value="2"/>
</dbReference>
<feature type="compositionally biased region" description="Polar residues" evidence="2">
    <location>
        <begin position="466"/>
        <end position="478"/>
    </location>
</feature>
<dbReference type="SUPFAM" id="SSF50630">
    <property type="entry name" value="Acid proteases"/>
    <property type="match status" value="1"/>
</dbReference>
<gene>
    <name evidence="3" type="ORF">W97_07154</name>
</gene>
<accession>R7Z1H8</accession>
<feature type="coiled-coil region" evidence="1">
    <location>
        <begin position="13"/>
        <end position="40"/>
    </location>
</feature>
<dbReference type="RefSeq" id="XP_007783324.1">
    <property type="nucleotide sequence ID" value="XM_007785134.1"/>
</dbReference>
<dbReference type="AlphaFoldDB" id="R7Z1H8"/>
<dbReference type="OrthoDB" id="6079484at2759"/>
<reference evidence="4" key="1">
    <citation type="submission" date="2012-06" db="EMBL/GenBank/DDBJ databases">
        <title>The genome sequence of Coniosporium apollinis CBS 100218.</title>
        <authorList>
            <consortium name="The Broad Institute Genome Sequencing Platform"/>
            <person name="Cuomo C."/>
            <person name="Gorbushina A."/>
            <person name="Noack S."/>
            <person name="Walker B."/>
            <person name="Young S.K."/>
            <person name="Zeng Q."/>
            <person name="Gargeya S."/>
            <person name="Fitzgerald M."/>
            <person name="Haas B."/>
            <person name="Abouelleil A."/>
            <person name="Alvarado L."/>
            <person name="Arachchi H.M."/>
            <person name="Berlin A.M."/>
            <person name="Chapman S.B."/>
            <person name="Goldberg J."/>
            <person name="Griggs A."/>
            <person name="Gujja S."/>
            <person name="Hansen M."/>
            <person name="Howarth C."/>
            <person name="Imamovic A."/>
            <person name="Larimer J."/>
            <person name="McCowan C."/>
            <person name="Montmayeur A."/>
            <person name="Murphy C."/>
            <person name="Neiman D."/>
            <person name="Pearson M."/>
            <person name="Priest M."/>
            <person name="Roberts A."/>
            <person name="Saif S."/>
            <person name="Shea T."/>
            <person name="Sisk P."/>
            <person name="Sykes S."/>
            <person name="Wortman J."/>
            <person name="Nusbaum C."/>
            <person name="Birren B."/>
        </authorList>
    </citation>
    <scope>NUCLEOTIDE SEQUENCE [LARGE SCALE GENOMIC DNA]</scope>
    <source>
        <strain evidence="4">CBS 100218</strain>
    </source>
</reference>
<dbReference type="Proteomes" id="UP000016924">
    <property type="component" value="Unassembled WGS sequence"/>
</dbReference>
<dbReference type="InterPro" id="IPR021109">
    <property type="entry name" value="Peptidase_aspartic_dom_sf"/>
</dbReference>
<proteinExistence type="predicted"/>
<keyword evidence="1" id="KW-0175">Coiled coil</keyword>